<dbReference type="InParanoid" id="A0A1Y2GSL9"/>
<gene>
    <name evidence="2" type="ORF">BCR41DRAFT_335226</name>
</gene>
<keyword evidence="1" id="KW-0472">Membrane</keyword>
<protein>
    <submittedName>
        <fullName evidence="2">Glycosyltransferase family 17-domain-containing protein</fullName>
    </submittedName>
</protein>
<organism evidence="2 3">
    <name type="scientific">Lobosporangium transversale</name>
    <dbReference type="NCBI Taxonomy" id="64571"/>
    <lineage>
        <taxon>Eukaryota</taxon>
        <taxon>Fungi</taxon>
        <taxon>Fungi incertae sedis</taxon>
        <taxon>Mucoromycota</taxon>
        <taxon>Mortierellomycotina</taxon>
        <taxon>Mortierellomycetes</taxon>
        <taxon>Mortierellales</taxon>
        <taxon>Mortierellaceae</taxon>
        <taxon>Lobosporangium</taxon>
    </lineage>
</organism>
<reference evidence="2 3" key="1">
    <citation type="submission" date="2016-07" db="EMBL/GenBank/DDBJ databases">
        <title>Pervasive Adenine N6-methylation of Active Genes in Fungi.</title>
        <authorList>
            <consortium name="DOE Joint Genome Institute"/>
            <person name="Mondo S.J."/>
            <person name="Dannebaum R.O."/>
            <person name="Kuo R.C."/>
            <person name="Labutti K."/>
            <person name="Haridas S."/>
            <person name="Kuo A."/>
            <person name="Salamov A."/>
            <person name="Ahrendt S.R."/>
            <person name="Lipzen A."/>
            <person name="Sullivan W."/>
            <person name="Andreopoulos W.B."/>
            <person name="Clum A."/>
            <person name="Lindquist E."/>
            <person name="Daum C."/>
            <person name="Ramamoorthy G.K."/>
            <person name="Gryganskyi A."/>
            <person name="Culley D."/>
            <person name="Magnuson J.K."/>
            <person name="James T.Y."/>
            <person name="O'Malley M.A."/>
            <person name="Stajich J.E."/>
            <person name="Spatafora J.W."/>
            <person name="Visel A."/>
            <person name="Grigoriev I.V."/>
        </authorList>
    </citation>
    <scope>NUCLEOTIDE SEQUENCE [LARGE SCALE GENOMIC DNA]</scope>
    <source>
        <strain evidence="2 3">NRRL 3116</strain>
    </source>
</reference>
<evidence type="ECO:0000256" key="1">
    <source>
        <dbReference type="SAM" id="Phobius"/>
    </source>
</evidence>
<dbReference type="RefSeq" id="XP_021882270.1">
    <property type="nucleotide sequence ID" value="XM_022021974.1"/>
</dbReference>
<dbReference type="Pfam" id="PF04724">
    <property type="entry name" value="Glyco_transf_17"/>
    <property type="match status" value="2"/>
</dbReference>
<dbReference type="GeneID" id="33563818"/>
<dbReference type="OrthoDB" id="6474464at2759"/>
<sequence length="407" mass="47423">MTINSVLPFTSEAVSNHGGLYSKIPWSRRSLSYPIKLGLGLVVFIMMMLIVQERYQTSLSSSSKSHKDVSIPTPHTTQPISTTRFPRVFDIILLNSELELLDIRLNELYDVVDYFVIIESPITFSGITKPLHYYENQERFKVFRKKIIHVVIPTSDFADKPRGWEIERATRNIGFWRALDIHRPVEGDFLVLSDLDEIPRSSVITAMKLQDPQSNLGTIFGDGTPGSGGDIFRFGCQFYYYSYEFRHIHGQWNGPVIVRYRESDSPRLDRQASEKQRLAMHDLSRDDWRNAGERLRGFRNLDEATYISDACHHCSWCFPNITQVITKVESYSHSEHNQPKYKERQWILERYSQGLDLFERDWDRFEYVANNKDLPKFILDNPKRFEYMTSRKGKANAGFVDVDPLNP</sequence>
<evidence type="ECO:0000313" key="3">
    <source>
        <dbReference type="Proteomes" id="UP000193648"/>
    </source>
</evidence>
<proteinExistence type="predicted"/>
<accession>A0A1Y2GSL9</accession>
<evidence type="ECO:0000313" key="2">
    <source>
        <dbReference type="EMBL" id="ORZ19102.1"/>
    </source>
</evidence>
<dbReference type="Proteomes" id="UP000193648">
    <property type="component" value="Unassembled WGS sequence"/>
</dbReference>
<keyword evidence="3" id="KW-1185">Reference proteome</keyword>
<dbReference type="STRING" id="64571.A0A1Y2GSL9"/>
<dbReference type="GO" id="GO:0003830">
    <property type="term" value="F:beta-1,4-mannosylglycoprotein 4-beta-N-acetylglucosaminyltransferase activity"/>
    <property type="evidence" value="ECO:0007669"/>
    <property type="project" value="InterPro"/>
</dbReference>
<dbReference type="PANTHER" id="PTHR12224">
    <property type="entry name" value="BETA-1,4-MANNOSYL-GLYCOPROTEIN BETA-1,4-N-ACETYLGLUCOSAMINYL-TRANSFERASE"/>
    <property type="match status" value="1"/>
</dbReference>
<name>A0A1Y2GSL9_9FUNG</name>
<feature type="transmembrane region" description="Helical" evidence="1">
    <location>
        <begin position="33"/>
        <end position="51"/>
    </location>
</feature>
<dbReference type="PANTHER" id="PTHR12224:SF0">
    <property type="entry name" value="BETA-1,4-MANNOSYL-GLYCOPROTEIN 4-BETA-N-ACETYLGLUCOSAMINYLTRANSFERASE"/>
    <property type="match status" value="1"/>
</dbReference>
<comment type="caution">
    <text evidence="2">The sequence shown here is derived from an EMBL/GenBank/DDBJ whole genome shotgun (WGS) entry which is preliminary data.</text>
</comment>
<dbReference type="AlphaFoldDB" id="A0A1Y2GSL9"/>
<keyword evidence="1" id="KW-0812">Transmembrane</keyword>
<dbReference type="EMBL" id="MCFF01000014">
    <property type="protein sequence ID" value="ORZ19102.1"/>
    <property type="molecule type" value="Genomic_DNA"/>
</dbReference>
<keyword evidence="2" id="KW-0808">Transferase</keyword>
<dbReference type="InterPro" id="IPR006813">
    <property type="entry name" value="Glyco_trans_17"/>
</dbReference>
<keyword evidence="1" id="KW-1133">Transmembrane helix</keyword>
<dbReference type="GO" id="GO:0006044">
    <property type="term" value="P:N-acetylglucosamine metabolic process"/>
    <property type="evidence" value="ECO:0007669"/>
    <property type="project" value="TreeGrafter"/>
</dbReference>
<dbReference type="GO" id="GO:0016020">
    <property type="term" value="C:membrane"/>
    <property type="evidence" value="ECO:0007669"/>
    <property type="project" value="InterPro"/>
</dbReference>